<sequence length="125" mass="14966">MSTRSGSFFGRRFYQQMPESRRNSGFPVRMWRALKRVAAKSVGFYAGKRRILVGLVRKVVWASVYLKRRVVRAAKGRRERQVMRSYDHSSYLQNFDDGRWREEEEEFYRSRSFAQRFGHSTRSAL</sequence>
<dbReference type="Proteomes" id="UP000825729">
    <property type="component" value="Unassembled WGS sequence"/>
</dbReference>
<dbReference type="AlphaFoldDB" id="A0AAV7F6P8"/>
<keyword evidence="2" id="KW-1185">Reference proteome</keyword>
<comment type="caution">
    <text evidence="1">The sequence shown here is derived from an EMBL/GenBank/DDBJ whole genome shotgun (WGS) entry which is preliminary data.</text>
</comment>
<proteinExistence type="predicted"/>
<accession>A0AAV7F6P8</accession>
<evidence type="ECO:0000313" key="2">
    <source>
        <dbReference type="Proteomes" id="UP000825729"/>
    </source>
</evidence>
<organism evidence="1 2">
    <name type="scientific">Aristolochia fimbriata</name>
    <name type="common">White veined hardy Dutchman's pipe vine</name>
    <dbReference type="NCBI Taxonomy" id="158543"/>
    <lineage>
        <taxon>Eukaryota</taxon>
        <taxon>Viridiplantae</taxon>
        <taxon>Streptophyta</taxon>
        <taxon>Embryophyta</taxon>
        <taxon>Tracheophyta</taxon>
        <taxon>Spermatophyta</taxon>
        <taxon>Magnoliopsida</taxon>
        <taxon>Magnoliidae</taxon>
        <taxon>Piperales</taxon>
        <taxon>Aristolochiaceae</taxon>
        <taxon>Aristolochia</taxon>
    </lineage>
</organism>
<reference evidence="1 2" key="1">
    <citation type="submission" date="2021-07" db="EMBL/GenBank/DDBJ databases">
        <title>The Aristolochia fimbriata genome: insights into angiosperm evolution, floral development and chemical biosynthesis.</title>
        <authorList>
            <person name="Jiao Y."/>
        </authorList>
    </citation>
    <scope>NUCLEOTIDE SEQUENCE [LARGE SCALE GENOMIC DNA]</scope>
    <source>
        <strain evidence="1">IBCAS-2021</strain>
        <tissue evidence="1">Leaf</tissue>
    </source>
</reference>
<gene>
    <name evidence="1" type="ORF">H6P81_001166</name>
</gene>
<evidence type="ECO:0000313" key="1">
    <source>
        <dbReference type="EMBL" id="KAG9456658.1"/>
    </source>
</evidence>
<name>A0AAV7F6P8_ARIFI</name>
<dbReference type="EMBL" id="JAINDJ010000002">
    <property type="protein sequence ID" value="KAG9456658.1"/>
    <property type="molecule type" value="Genomic_DNA"/>
</dbReference>
<protein>
    <submittedName>
        <fullName evidence="1">Uncharacterized protein</fullName>
    </submittedName>
</protein>